<gene>
    <name evidence="3" type="ORF">Pla52n_45460</name>
</gene>
<evidence type="ECO:0000313" key="4">
    <source>
        <dbReference type="Proteomes" id="UP000320176"/>
    </source>
</evidence>
<dbReference type="SUPFAM" id="SSF56219">
    <property type="entry name" value="DNase I-like"/>
    <property type="match status" value="1"/>
</dbReference>
<feature type="compositionally biased region" description="Polar residues" evidence="1">
    <location>
        <begin position="368"/>
        <end position="379"/>
    </location>
</feature>
<dbReference type="Proteomes" id="UP000320176">
    <property type="component" value="Unassembled WGS sequence"/>
</dbReference>
<feature type="region of interest" description="Disordered" evidence="1">
    <location>
        <begin position="350"/>
        <end position="385"/>
    </location>
</feature>
<accession>A0A5C6ASK2</accession>
<protein>
    <recommendedName>
        <fullName evidence="2">Endonuclease/exonuclease/phosphatase domain-containing protein</fullName>
    </recommendedName>
</protein>
<name>A0A5C6ASK2_9BACT</name>
<proteinExistence type="predicted"/>
<dbReference type="GO" id="GO:0003824">
    <property type="term" value="F:catalytic activity"/>
    <property type="evidence" value="ECO:0007669"/>
    <property type="project" value="InterPro"/>
</dbReference>
<feature type="region of interest" description="Disordered" evidence="1">
    <location>
        <begin position="36"/>
        <end position="57"/>
    </location>
</feature>
<feature type="domain" description="Endonuclease/exonuclease/phosphatase" evidence="2">
    <location>
        <begin position="65"/>
        <end position="425"/>
    </location>
</feature>
<evidence type="ECO:0000256" key="1">
    <source>
        <dbReference type="SAM" id="MobiDB-lite"/>
    </source>
</evidence>
<dbReference type="InterPro" id="IPR005135">
    <property type="entry name" value="Endo/exonuclease/phosphatase"/>
</dbReference>
<dbReference type="InterPro" id="IPR036691">
    <property type="entry name" value="Endo/exonu/phosph_ase_sf"/>
</dbReference>
<organism evidence="3 4">
    <name type="scientific">Stieleria varia</name>
    <dbReference type="NCBI Taxonomy" id="2528005"/>
    <lineage>
        <taxon>Bacteria</taxon>
        <taxon>Pseudomonadati</taxon>
        <taxon>Planctomycetota</taxon>
        <taxon>Planctomycetia</taxon>
        <taxon>Pirellulales</taxon>
        <taxon>Pirellulaceae</taxon>
        <taxon>Stieleria</taxon>
    </lineage>
</organism>
<feature type="compositionally biased region" description="Low complexity" evidence="1">
    <location>
        <begin position="350"/>
        <end position="360"/>
    </location>
</feature>
<dbReference type="EMBL" id="SJPN01000005">
    <property type="protein sequence ID" value="TWU01174.1"/>
    <property type="molecule type" value="Genomic_DNA"/>
</dbReference>
<evidence type="ECO:0000313" key="3">
    <source>
        <dbReference type="EMBL" id="TWU01174.1"/>
    </source>
</evidence>
<evidence type="ECO:0000259" key="2">
    <source>
        <dbReference type="Pfam" id="PF03372"/>
    </source>
</evidence>
<dbReference type="Pfam" id="PF03372">
    <property type="entry name" value="Exo_endo_phos"/>
    <property type="match status" value="1"/>
</dbReference>
<comment type="caution">
    <text evidence="3">The sequence shown here is derived from an EMBL/GenBank/DDBJ whole genome shotgun (WGS) entry which is preliminary data.</text>
</comment>
<dbReference type="Gene3D" id="3.60.10.10">
    <property type="entry name" value="Endonuclease/exonuclease/phosphatase"/>
    <property type="match status" value="1"/>
</dbReference>
<keyword evidence="4" id="KW-1185">Reference proteome</keyword>
<reference evidence="3 4" key="1">
    <citation type="submission" date="2019-02" db="EMBL/GenBank/DDBJ databases">
        <title>Deep-cultivation of Planctomycetes and their phenomic and genomic characterization uncovers novel biology.</title>
        <authorList>
            <person name="Wiegand S."/>
            <person name="Jogler M."/>
            <person name="Boedeker C."/>
            <person name="Pinto D."/>
            <person name="Vollmers J."/>
            <person name="Rivas-Marin E."/>
            <person name="Kohn T."/>
            <person name="Peeters S.H."/>
            <person name="Heuer A."/>
            <person name="Rast P."/>
            <person name="Oberbeckmann S."/>
            <person name="Bunk B."/>
            <person name="Jeske O."/>
            <person name="Meyerdierks A."/>
            <person name="Storesund J.E."/>
            <person name="Kallscheuer N."/>
            <person name="Luecker S."/>
            <person name="Lage O.M."/>
            <person name="Pohl T."/>
            <person name="Merkel B.J."/>
            <person name="Hornburger P."/>
            <person name="Mueller R.-W."/>
            <person name="Bruemmer F."/>
            <person name="Labrenz M."/>
            <person name="Spormann A.M."/>
            <person name="Op Den Camp H."/>
            <person name="Overmann J."/>
            <person name="Amann R."/>
            <person name="Jetten M.S.M."/>
            <person name="Mascher T."/>
            <person name="Medema M.H."/>
            <person name="Devos D.P."/>
            <person name="Kaster A.-K."/>
            <person name="Ovreas L."/>
            <person name="Rohde M."/>
            <person name="Galperin M.Y."/>
            <person name="Jogler C."/>
        </authorList>
    </citation>
    <scope>NUCLEOTIDE SEQUENCE [LARGE SCALE GENOMIC DNA]</scope>
    <source>
        <strain evidence="3 4">Pla52n</strain>
    </source>
</reference>
<sequence>MLTNLHRLSDSCPLLSALTRACVVLVLLATNLPGQENSTVSNSTERNETVSSHTAPNGTSVRVATFNVSLYGKKSGEILTRLSDQDDLQAKRIASIVQTVRPDVLLINEIDYAPDGRVAKLLNKNYFAVAQENLQSDGSSEPQETSSLQPMDYPYVVSLPSNTGIDSGLDLNSDGETGTPNDAWGFGVYPGQYAMTLLSRYPIDVKAIRTFQEFLWKDLPGALRPTDPKTGQPYYDDATWAKLRLSSKNHADIPVIVSGVTLHALVSHPTPPVFDGPEDRNGCRNHDEILFWEHYVDGDSTAGAKSWMVDDQGIVGGLKAGEAFVVMGDLNSDPVDGDGRQDAIAKLLARSSDAPAPSSRGGELASVDSKSAQDGNPANDTAMFGRNGNMRVDFVLPGKTPNVSIKSSGVFWPAESDPRSQWLRATDHRLVWVDLILNGTER</sequence>
<dbReference type="AlphaFoldDB" id="A0A5C6ASK2"/>
<dbReference type="OrthoDB" id="292013at2"/>